<feature type="chain" id="PRO_5040299386" evidence="1">
    <location>
        <begin position="19"/>
        <end position="121"/>
    </location>
</feature>
<gene>
    <name evidence="2" type="ORF">E4U43_005388</name>
</gene>
<feature type="signal peptide" evidence="1">
    <location>
        <begin position="1"/>
        <end position="18"/>
    </location>
</feature>
<dbReference type="Proteomes" id="UP000748025">
    <property type="component" value="Unassembled WGS sequence"/>
</dbReference>
<reference evidence="2" key="1">
    <citation type="journal article" date="2020" name="bioRxiv">
        <title>Whole genome comparisons of ergot fungi reveals the divergence and evolution of species within the genus Claviceps are the result of varying mechanisms driving genome evolution and host range expansion.</title>
        <authorList>
            <person name="Wyka S.A."/>
            <person name="Mondo S.J."/>
            <person name="Liu M."/>
            <person name="Dettman J."/>
            <person name="Nalam V."/>
            <person name="Broders K.D."/>
        </authorList>
    </citation>
    <scope>NUCLEOTIDE SEQUENCE</scope>
    <source>
        <strain evidence="2">CCC 602</strain>
    </source>
</reference>
<organism evidence="2 3">
    <name type="scientific">Claviceps pusilla</name>
    <dbReference type="NCBI Taxonomy" id="123648"/>
    <lineage>
        <taxon>Eukaryota</taxon>
        <taxon>Fungi</taxon>
        <taxon>Dikarya</taxon>
        <taxon>Ascomycota</taxon>
        <taxon>Pezizomycotina</taxon>
        <taxon>Sordariomycetes</taxon>
        <taxon>Hypocreomycetidae</taxon>
        <taxon>Hypocreales</taxon>
        <taxon>Clavicipitaceae</taxon>
        <taxon>Claviceps</taxon>
    </lineage>
</organism>
<name>A0A9P7SU41_9HYPO</name>
<evidence type="ECO:0000313" key="3">
    <source>
        <dbReference type="Proteomes" id="UP000748025"/>
    </source>
</evidence>
<keyword evidence="3" id="KW-1185">Reference proteome</keyword>
<proteinExistence type="predicted"/>
<sequence>MKLNIILGALFMGHGAFASPVDIVDAPQELTPAHLEARGGPAYCCVGGTGTAGVEAQYISTLYPSANFYGKNGCSWDITVKTNSCDGWAFHFLGCTGENTNLNPGVQPAAFCKNHGARIRA</sequence>
<evidence type="ECO:0000313" key="2">
    <source>
        <dbReference type="EMBL" id="KAG5986713.1"/>
    </source>
</evidence>
<dbReference type="AlphaFoldDB" id="A0A9P7SU41"/>
<accession>A0A9P7SU41</accession>
<dbReference type="EMBL" id="SRPW01003542">
    <property type="protein sequence ID" value="KAG5986713.1"/>
    <property type="molecule type" value="Genomic_DNA"/>
</dbReference>
<evidence type="ECO:0000256" key="1">
    <source>
        <dbReference type="SAM" id="SignalP"/>
    </source>
</evidence>
<protein>
    <submittedName>
        <fullName evidence="2">Uncharacterized protein</fullName>
    </submittedName>
</protein>
<comment type="caution">
    <text evidence="2">The sequence shown here is derived from an EMBL/GenBank/DDBJ whole genome shotgun (WGS) entry which is preliminary data.</text>
</comment>
<keyword evidence="1" id="KW-0732">Signal</keyword>